<evidence type="ECO:0000313" key="1">
    <source>
        <dbReference type="EMBL" id="EBP4002165.1"/>
    </source>
</evidence>
<name>A0A5U3EYZ7_SALET</name>
<sequence length="228" mass="25180">MMIHLKRLVILVVIIFPAFTRAFQVDTLSRIMTTDHDYLLLTGDSGREYLYTELSRVKVDRAGNINETPLTPEHIQDWPVIVDPGEIVLDQGDEVRVRINRNGPQRQDDIVLGLSFIPESAAGKEKSGSGLQIAVGYKVWLFIPGTAPLRGDVTASRQGDKIVINNATNKILRVAVSYCSSPGAGKCDDNSIISLPGTRKTLNATEGKYVLDVYGTDRMQKKIKVITL</sequence>
<proteinExistence type="predicted"/>
<reference evidence="1" key="1">
    <citation type="submission" date="2018-07" db="EMBL/GenBank/DDBJ databases">
        <authorList>
            <consortium name="GenomeTrakr network: Whole genome sequencing for foodborne pathogen traceback"/>
        </authorList>
    </citation>
    <scope>NUCLEOTIDE SEQUENCE [LARGE SCALE GENOMIC DNA]</scope>
    <source>
        <strain evidence="1">CFSAN002851</strain>
    </source>
</reference>
<comment type="caution">
    <text evidence="1">The sequence shown here is derived from an EMBL/GenBank/DDBJ whole genome shotgun (WGS) entry which is preliminary data.</text>
</comment>
<protein>
    <recommendedName>
        <fullName evidence="2">Fimbrial protein</fullName>
    </recommendedName>
</protein>
<dbReference type="AlphaFoldDB" id="A0A5U3EYZ7"/>
<dbReference type="EMBL" id="AAGLPX010000110">
    <property type="protein sequence ID" value="EBP4002165.1"/>
    <property type="molecule type" value="Genomic_DNA"/>
</dbReference>
<evidence type="ECO:0008006" key="2">
    <source>
        <dbReference type="Google" id="ProtNLM"/>
    </source>
</evidence>
<gene>
    <name evidence="1" type="ORF">S301_26825</name>
</gene>
<accession>A0A5U3EYZ7</accession>
<organism evidence="1">
    <name type="scientific">Salmonella enterica I</name>
    <dbReference type="NCBI Taxonomy" id="59201"/>
    <lineage>
        <taxon>Bacteria</taxon>
        <taxon>Pseudomonadati</taxon>
        <taxon>Pseudomonadota</taxon>
        <taxon>Gammaproteobacteria</taxon>
        <taxon>Enterobacterales</taxon>
        <taxon>Enterobacteriaceae</taxon>
        <taxon>Salmonella</taxon>
    </lineage>
</organism>
<dbReference type="Proteomes" id="UP000839575">
    <property type="component" value="Unassembled WGS sequence"/>
</dbReference>